<comment type="caution">
    <text evidence="1">The sequence shown here is derived from an EMBL/GenBank/DDBJ whole genome shotgun (WGS) entry which is preliminary data.</text>
</comment>
<dbReference type="PANTHER" id="PTHR40280">
    <property type="entry name" value="BLR6907 PROTEIN"/>
    <property type="match status" value="1"/>
</dbReference>
<evidence type="ECO:0000313" key="2">
    <source>
        <dbReference type="Proteomes" id="UP000255265"/>
    </source>
</evidence>
<dbReference type="Gene3D" id="3.10.180.10">
    <property type="entry name" value="2,3-Dihydroxybiphenyl 1,2-Dioxygenase, domain 1"/>
    <property type="match status" value="1"/>
</dbReference>
<reference evidence="1 2" key="1">
    <citation type="submission" date="2018-07" db="EMBL/GenBank/DDBJ databases">
        <title>Genomic Encyclopedia of Type Strains, Phase IV (KMG-IV): sequencing the most valuable type-strain genomes for metagenomic binning, comparative biology and taxonomic classification.</title>
        <authorList>
            <person name="Goeker M."/>
        </authorList>
    </citation>
    <scope>NUCLEOTIDE SEQUENCE [LARGE SCALE GENOMIC DNA]</scope>
    <source>
        <strain evidence="1 2">DSM 21352</strain>
    </source>
</reference>
<keyword evidence="2" id="KW-1185">Reference proteome</keyword>
<accession>A0A370FEA7</accession>
<dbReference type="Proteomes" id="UP000255265">
    <property type="component" value="Unassembled WGS sequence"/>
</dbReference>
<evidence type="ECO:0008006" key="3">
    <source>
        <dbReference type="Google" id="ProtNLM"/>
    </source>
</evidence>
<name>A0A370FEA7_9BURK</name>
<organism evidence="1 2">
    <name type="scientific">Pseudacidovorax intermedius</name>
    <dbReference type="NCBI Taxonomy" id="433924"/>
    <lineage>
        <taxon>Bacteria</taxon>
        <taxon>Pseudomonadati</taxon>
        <taxon>Pseudomonadota</taxon>
        <taxon>Betaproteobacteria</taxon>
        <taxon>Burkholderiales</taxon>
        <taxon>Comamonadaceae</taxon>
        <taxon>Pseudacidovorax</taxon>
    </lineage>
</organism>
<dbReference type="OrthoDB" id="8987621at2"/>
<dbReference type="InterPro" id="IPR029068">
    <property type="entry name" value="Glyas_Bleomycin-R_OHBP_Dase"/>
</dbReference>
<dbReference type="EMBL" id="QQAV01000005">
    <property type="protein sequence ID" value="RDI24179.1"/>
    <property type="molecule type" value="Genomic_DNA"/>
</dbReference>
<dbReference type="RefSeq" id="WP_114803195.1">
    <property type="nucleotide sequence ID" value="NZ_QQAV01000005.1"/>
</dbReference>
<evidence type="ECO:0000313" key="1">
    <source>
        <dbReference type="EMBL" id="RDI24179.1"/>
    </source>
</evidence>
<gene>
    <name evidence="1" type="ORF">DFR41_10594</name>
</gene>
<sequence length="293" mass="33288">MTAPDRAADSIGNIVLLEHYNATVDDQRLATLFYVTALGGTRDPYLFTGLDNMWVNFGRTQVHLPSRGAAPRSQLLRGTLGFVVPDLDAMRARLDFAEAEMQRVAPGRALQFDATDGRDCIDLHCPWGTRVRCHAPSDAFDGVQLGLVYIDFDVPPGTVEGIARFYDQVIGTPSQVDGRRATVCAGLFQTLRFTECDAPLRDYDGHHFLIYLADFARPHAWLREHGLLTRDDAPHEWRFEWICDPRDGRRLFQVEHEVRSTRHPLYNRVLVNRDTALTNVNYRRGREDFDGIC</sequence>
<proteinExistence type="predicted"/>
<dbReference type="SUPFAM" id="SSF54593">
    <property type="entry name" value="Glyoxalase/Bleomycin resistance protein/Dihydroxybiphenyl dioxygenase"/>
    <property type="match status" value="1"/>
</dbReference>
<protein>
    <recommendedName>
        <fullName evidence="3">VOC domain-containing protein</fullName>
    </recommendedName>
</protein>
<dbReference type="PANTHER" id="PTHR40280:SF1">
    <property type="entry name" value="VOC DOMAIN-CONTAINING PROTEIN"/>
    <property type="match status" value="1"/>
</dbReference>
<dbReference type="AlphaFoldDB" id="A0A370FEA7"/>